<reference evidence="4" key="1">
    <citation type="submission" date="2020-10" db="EMBL/GenBank/DDBJ databases">
        <authorList>
            <person name="Castelo-Branco R."/>
            <person name="Eusebio N."/>
            <person name="Adriana R."/>
            <person name="Vieira A."/>
            <person name="Brugerolle De Fraissinette N."/>
            <person name="Rezende De Castro R."/>
            <person name="Schneider M.P."/>
            <person name="Vasconcelos V."/>
            <person name="Leao P.N."/>
        </authorList>
    </citation>
    <scope>NUCLEOTIDE SEQUENCE</scope>
    <source>
        <strain evidence="4">LEGE 11479</strain>
    </source>
</reference>
<keyword evidence="2" id="KW-0472">Membrane</keyword>
<gene>
    <name evidence="4" type="ORF">IQ260_02300</name>
</gene>
<keyword evidence="2" id="KW-1133">Transmembrane helix</keyword>
<keyword evidence="2" id="KW-0812">Transmembrane</keyword>
<dbReference type="PANTHER" id="PTHR10566:SF113">
    <property type="entry name" value="PROTEIN ACTIVITY OF BC1 COMPLEX KINASE 7, CHLOROPLASTIC"/>
    <property type="match status" value="1"/>
</dbReference>
<dbReference type="GO" id="GO:0016301">
    <property type="term" value="F:kinase activity"/>
    <property type="evidence" value="ECO:0007669"/>
    <property type="project" value="UniProtKB-KW"/>
</dbReference>
<feature type="transmembrane region" description="Helical" evidence="2">
    <location>
        <begin position="26"/>
        <end position="45"/>
    </location>
</feature>
<dbReference type="EMBL" id="JADEXP010000009">
    <property type="protein sequence ID" value="MBE9065480.1"/>
    <property type="molecule type" value="Genomic_DNA"/>
</dbReference>
<feature type="transmembrane region" description="Helical" evidence="2">
    <location>
        <begin position="542"/>
        <end position="564"/>
    </location>
</feature>
<dbReference type="Proteomes" id="UP000615026">
    <property type="component" value="Unassembled WGS sequence"/>
</dbReference>
<evidence type="ECO:0000313" key="5">
    <source>
        <dbReference type="Proteomes" id="UP000615026"/>
    </source>
</evidence>
<dbReference type="GO" id="GO:0016020">
    <property type="term" value="C:membrane"/>
    <property type="evidence" value="ECO:0007669"/>
    <property type="project" value="GOC"/>
</dbReference>
<dbReference type="InterPro" id="IPR011009">
    <property type="entry name" value="Kinase-like_dom_sf"/>
</dbReference>
<comment type="similarity">
    <text evidence="1">Belongs to the protein kinase superfamily. ADCK protein kinase family.</text>
</comment>
<dbReference type="InterPro" id="IPR004147">
    <property type="entry name" value="ABC1_dom"/>
</dbReference>
<organism evidence="4 5">
    <name type="scientific">Leptolyngbya cf. ectocarpi LEGE 11479</name>
    <dbReference type="NCBI Taxonomy" id="1828722"/>
    <lineage>
        <taxon>Bacteria</taxon>
        <taxon>Bacillati</taxon>
        <taxon>Cyanobacteriota</taxon>
        <taxon>Cyanophyceae</taxon>
        <taxon>Leptolyngbyales</taxon>
        <taxon>Leptolyngbyaceae</taxon>
        <taxon>Leptolyngbya group</taxon>
        <taxon>Leptolyngbya</taxon>
    </lineage>
</organism>
<name>A0A928X047_LEPEC</name>
<dbReference type="AlphaFoldDB" id="A0A928X047"/>
<evidence type="ECO:0000256" key="2">
    <source>
        <dbReference type="SAM" id="Phobius"/>
    </source>
</evidence>
<protein>
    <submittedName>
        <fullName evidence="4">AarF/ABC1/UbiB kinase family protein</fullName>
    </submittedName>
</protein>
<dbReference type="GO" id="GO:0046467">
    <property type="term" value="P:membrane lipid biosynthetic process"/>
    <property type="evidence" value="ECO:0007669"/>
    <property type="project" value="TreeGrafter"/>
</dbReference>
<evidence type="ECO:0000256" key="1">
    <source>
        <dbReference type="ARBA" id="ARBA00009670"/>
    </source>
</evidence>
<dbReference type="InterPro" id="IPR050154">
    <property type="entry name" value="UbiB_kinase"/>
</dbReference>
<accession>A0A928X047</accession>
<proteinExistence type="inferred from homology"/>
<dbReference type="CDD" id="cd05121">
    <property type="entry name" value="ABC1_ADCK3-like"/>
    <property type="match status" value="1"/>
</dbReference>
<evidence type="ECO:0000259" key="3">
    <source>
        <dbReference type="Pfam" id="PF03109"/>
    </source>
</evidence>
<keyword evidence="5" id="KW-1185">Reference proteome</keyword>
<keyword evidence="4" id="KW-0808">Transferase</keyword>
<keyword evidence="4" id="KW-0418">Kinase</keyword>
<comment type="caution">
    <text evidence="4">The sequence shown here is derived from an EMBL/GenBank/DDBJ whole genome shotgun (WGS) entry which is preliminary data.</text>
</comment>
<dbReference type="PANTHER" id="PTHR10566">
    <property type="entry name" value="CHAPERONE-ACTIVITY OF BC1 COMPLEX CABC1 -RELATED"/>
    <property type="match status" value="1"/>
</dbReference>
<feature type="domain" description="ABC1 atypical kinase-like" evidence="3">
    <location>
        <begin position="107"/>
        <end position="353"/>
    </location>
</feature>
<evidence type="ECO:0000313" key="4">
    <source>
        <dbReference type="EMBL" id="MBE9065480.1"/>
    </source>
</evidence>
<feature type="transmembrane region" description="Helical" evidence="2">
    <location>
        <begin position="514"/>
        <end position="536"/>
    </location>
</feature>
<sequence>MTDASVLTPVHSQRSYRWARDNYTQLGRLSDIGWVVLQFLLYLWLDRRPFRSTSESTSEQKAQKHKQRAIWLREALLDLGPTFIKIGQFFSTRADLLPSEYVEELSKLQDQVPAFEYEQVEAIVQRELGKAIDEVYVDFTLVPIASASLGQVHQARLKSGEEVAVKVQRPGLQRLFEIDLNILRRIVEYVQHRTHWGEDGRDWVGIYEECRRTLWQEVDYLNEGRNAATFRRNFSEVTDVIVPRVYWRYTTAKLLTMEYVSGIKVSSFEGLDVAGLDRPRIARLGATAYLRQVLHHGFFHADPHPGNIAVSLSGSLIFYDFGMMGEIHPETKESLMLTFSGIIHQDANLVVQSMVKLGALAPGAVLDPVRRSVQYMLETYLNQALGSHDDISMADISEDLYELSYNQPFRFPATFTFVLRALSTLEAWGTALDPDFNFLDVAQPFAEELMANDPYNNPNYLIDKLGNQAAEFTNTSLNLPRRVEKTLNQLEQGDIRLRTNSVEANRELRKLNTILIGATYAIVFSALLLSSTQFLIAGWPWLGGSLLFLAVLAAIFAGRSLFFLERSGSE</sequence>
<dbReference type="Pfam" id="PF03109">
    <property type="entry name" value="ABC1"/>
    <property type="match status" value="1"/>
</dbReference>
<dbReference type="SUPFAM" id="SSF56112">
    <property type="entry name" value="Protein kinase-like (PK-like)"/>
    <property type="match status" value="1"/>
</dbReference>
<dbReference type="RefSeq" id="WP_193990477.1">
    <property type="nucleotide sequence ID" value="NZ_JADEXP010000009.1"/>
</dbReference>
<dbReference type="GO" id="GO:1901031">
    <property type="term" value="P:regulation of response to reactive oxygen species"/>
    <property type="evidence" value="ECO:0007669"/>
    <property type="project" value="TreeGrafter"/>
</dbReference>